<dbReference type="OrthoDB" id="9807403at2"/>
<evidence type="ECO:0000256" key="3">
    <source>
        <dbReference type="ARBA" id="ARBA00022598"/>
    </source>
</evidence>
<dbReference type="InterPro" id="IPR012796">
    <property type="entry name" value="Lysidine-tRNA-synth_C"/>
</dbReference>
<dbReference type="Pfam" id="PF01171">
    <property type="entry name" value="ATP_bind_3"/>
    <property type="match status" value="1"/>
</dbReference>
<feature type="binding site" evidence="8">
    <location>
        <begin position="30"/>
        <end position="35"/>
    </location>
    <ligand>
        <name>ATP</name>
        <dbReference type="ChEBI" id="CHEBI:30616"/>
    </ligand>
</feature>
<dbReference type="GO" id="GO:0005524">
    <property type="term" value="F:ATP binding"/>
    <property type="evidence" value="ECO:0007669"/>
    <property type="project" value="UniProtKB-UniRule"/>
</dbReference>
<dbReference type="Gene3D" id="3.40.50.620">
    <property type="entry name" value="HUPs"/>
    <property type="match status" value="1"/>
</dbReference>
<comment type="similarity">
    <text evidence="8">Belongs to the tRNA(Ile)-lysidine synthase family.</text>
</comment>
<dbReference type="PANTHER" id="PTHR43033:SF1">
    <property type="entry name" value="TRNA(ILE)-LYSIDINE SYNTHASE-RELATED"/>
    <property type="match status" value="1"/>
</dbReference>
<accession>A0A4Y8PVJ6</accession>
<dbReference type="EMBL" id="MYFO01000032">
    <property type="protein sequence ID" value="TFE84670.1"/>
    <property type="molecule type" value="Genomic_DNA"/>
</dbReference>
<comment type="subcellular location">
    <subcellularLocation>
        <location evidence="1 8">Cytoplasm</location>
    </subcellularLocation>
</comment>
<dbReference type="InterPro" id="IPR014729">
    <property type="entry name" value="Rossmann-like_a/b/a_fold"/>
</dbReference>
<keyword evidence="4 8" id="KW-0819">tRNA processing</keyword>
<organism evidence="10 11">
    <name type="scientific">Paenibacillus athensensis</name>
    <dbReference type="NCBI Taxonomy" id="1967502"/>
    <lineage>
        <taxon>Bacteria</taxon>
        <taxon>Bacillati</taxon>
        <taxon>Bacillota</taxon>
        <taxon>Bacilli</taxon>
        <taxon>Bacillales</taxon>
        <taxon>Paenibacillaceae</taxon>
        <taxon>Paenibacillus</taxon>
    </lineage>
</organism>
<dbReference type="SMART" id="SM00977">
    <property type="entry name" value="TilS_C"/>
    <property type="match status" value="1"/>
</dbReference>
<keyword evidence="11" id="KW-1185">Reference proteome</keyword>
<evidence type="ECO:0000256" key="5">
    <source>
        <dbReference type="ARBA" id="ARBA00022741"/>
    </source>
</evidence>
<comment type="function">
    <text evidence="8">Ligates lysine onto the cytidine present at position 34 of the AUA codon-specific tRNA(Ile) that contains the anticodon CAU, in an ATP-dependent manner. Cytidine is converted to lysidine, thus changing the amino acid specificity of the tRNA from methionine to isoleucine.</text>
</comment>
<evidence type="ECO:0000313" key="11">
    <source>
        <dbReference type="Proteomes" id="UP000298246"/>
    </source>
</evidence>
<reference evidence="10 11" key="1">
    <citation type="submission" date="2017-03" db="EMBL/GenBank/DDBJ databases">
        <title>Isolation of Levoglucosan Utilizing Bacteria.</title>
        <authorList>
            <person name="Arya A.S."/>
        </authorList>
    </citation>
    <scope>NUCLEOTIDE SEQUENCE [LARGE SCALE GENOMIC DNA]</scope>
    <source>
        <strain evidence="10 11">MEC069</strain>
    </source>
</reference>
<keyword evidence="6 8" id="KW-0067">ATP-binding</keyword>
<dbReference type="GO" id="GO:0032267">
    <property type="term" value="F:tRNA(Ile)-lysidine synthase activity"/>
    <property type="evidence" value="ECO:0007669"/>
    <property type="project" value="UniProtKB-EC"/>
</dbReference>
<dbReference type="SUPFAM" id="SSF56037">
    <property type="entry name" value="PheT/TilS domain"/>
    <property type="match status" value="1"/>
</dbReference>
<dbReference type="AlphaFoldDB" id="A0A4Y8PVJ6"/>
<dbReference type="Pfam" id="PF11734">
    <property type="entry name" value="TilS_C"/>
    <property type="match status" value="1"/>
</dbReference>
<evidence type="ECO:0000256" key="1">
    <source>
        <dbReference type="ARBA" id="ARBA00004496"/>
    </source>
</evidence>
<dbReference type="InterPro" id="IPR012094">
    <property type="entry name" value="tRNA_Ile_lys_synt"/>
</dbReference>
<name>A0A4Y8PVJ6_9BACL</name>
<dbReference type="InterPro" id="IPR015262">
    <property type="entry name" value="tRNA_Ile_lys_synt_subst-bd"/>
</dbReference>
<proteinExistence type="inferred from homology"/>
<dbReference type="SUPFAM" id="SSF82829">
    <property type="entry name" value="MesJ substrate recognition domain-like"/>
    <property type="match status" value="1"/>
</dbReference>
<comment type="caution">
    <text evidence="10">The sequence shown here is derived from an EMBL/GenBank/DDBJ whole genome shotgun (WGS) entry which is preliminary data.</text>
</comment>
<dbReference type="CDD" id="cd01992">
    <property type="entry name" value="TilS_N"/>
    <property type="match status" value="1"/>
</dbReference>
<dbReference type="RefSeq" id="WP_134755835.1">
    <property type="nucleotide sequence ID" value="NZ_MYFO02000021.1"/>
</dbReference>
<dbReference type="InterPro" id="IPR012795">
    <property type="entry name" value="tRNA_Ile_lys_synt_N"/>
</dbReference>
<comment type="domain">
    <text evidence="8">The N-terminal region contains the highly conserved SGGXDS motif, predicted to be a P-loop motif involved in ATP binding.</text>
</comment>
<dbReference type="GO" id="GO:0006400">
    <property type="term" value="P:tRNA modification"/>
    <property type="evidence" value="ECO:0007669"/>
    <property type="project" value="UniProtKB-UniRule"/>
</dbReference>
<dbReference type="NCBIfam" id="TIGR02432">
    <property type="entry name" value="lysidine_TilS_N"/>
    <property type="match status" value="1"/>
</dbReference>
<dbReference type="EC" id="6.3.4.19" evidence="8"/>
<evidence type="ECO:0000313" key="10">
    <source>
        <dbReference type="EMBL" id="TFE84670.1"/>
    </source>
</evidence>
<evidence type="ECO:0000256" key="4">
    <source>
        <dbReference type="ARBA" id="ARBA00022694"/>
    </source>
</evidence>
<comment type="catalytic activity">
    <reaction evidence="7 8">
        <text>cytidine(34) in tRNA(Ile2) + L-lysine + ATP = lysidine(34) in tRNA(Ile2) + AMP + diphosphate + H(+)</text>
        <dbReference type="Rhea" id="RHEA:43744"/>
        <dbReference type="Rhea" id="RHEA-COMP:10625"/>
        <dbReference type="Rhea" id="RHEA-COMP:10670"/>
        <dbReference type="ChEBI" id="CHEBI:15378"/>
        <dbReference type="ChEBI" id="CHEBI:30616"/>
        <dbReference type="ChEBI" id="CHEBI:32551"/>
        <dbReference type="ChEBI" id="CHEBI:33019"/>
        <dbReference type="ChEBI" id="CHEBI:82748"/>
        <dbReference type="ChEBI" id="CHEBI:83665"/>
        <dbReference type="ChEBI" id="CHEBI:456215"/>
        <dbReference type="EC" id="6.3.4.19"/>
    </reaction>
</comment>
<evidence type="ECO:0000256" key="7">
    <source>
        <dbReference type="ARBA" id="ARBA00048539"/>
    </source>
</evidence>
<dbReference type="PANTHER" id="PTHR43033">
    <property type="entry name" value="TRNA(ILE)-LYSIDINE SYNTHASE-RELATED"/>
    <property type="match status" value="1"/>
</dbReference>
<evidence type="ECO:0000256" key="8">
    <source>
        <dbReference type="HAMAP-Rule" id="MF_01161"/>
    </source>
</evidence>
<sequence length="471" mass="53392">MTAPLLAVVERHLVEQQFINRGDAVVVAVSGGPDSVALLHILFLLSERYGWRLIAAHVNHRFRGEESDREAGFVAELADKLGLPCRIAAIDVPAFIEETALNAQTAARIKRYAFLHEVAEEFGAARIAFAHHADDQAETIVMRILRGTGPSGLAGMPERRREKKVELIRPLLRIYKSELLEYLAERDLRYCLDSSNAERKYFRNRIRHDVMPALRAYNDQFPEALSRLSEMMRAENDYMDRSAEQAFKTIVQELPDGCRMQRSDFAALHLALQRRLIKLILTYLSWPMESIDFASMERMRLAMLQARPANARITMQEGLTVVREYGDVFVRTAYTKPQSFAYELPIGDGQLFIPEAGWTIAWELTGPEVFSGKPSADEALFDVQLLEGPLVLRSRRDGDRIAPYGLNGSKKVKDMFINAKLPPSTRDRTPLLVDGAGQVLWIAGFRRSRHAAVTEQTVQVLRFTVTRRPEL</sequence>
<evidence type="ECO:0000256" key="6">
    <source>
        <dbReference type="ARBA" id="ARBA00022840"/>
    </source>
</evidence>
<dbReference type="Proteomes" id="UP000298246">
    <property type="component" value="Unassembled WGS sequence"/>
</dbReference>
<dbReference type="HAMAP" id="MF_01161">
    <property type="entry name" value="tRNA_Ile_lys_synt"/>
    <property type="match status" value="1"/>
</dbReference>
<gene>
    <name evidence="8" type="primary">tilS</name>
    <name evidence="10" type="ORF">B5M42_19365</name>
</gene>
<feature type="domain" description="Lysidine-tRNA(Ile) synthetase C-terminal" evidence="9">
    <location>
        <begin position="390"/>
        <end position="463"/>
    </location>
</feature>
<protein>
    <recommendedName>
        <fullName evidence="8">tRNA(Ile)-lysidine synthase</fullName>
        <ecNumber evidence="8">6.3.4.19</ecNumber>
    </recommendedName>
    <alternativeName>
        <fullName evidence="8">tRNA(Ile)-2-lysyl-cytidine synthase</fullName>
    </alternativeName>
    <alternativeName>
        <fullName evidence="8">tRNA(Ile)-lysidine synthetase</fullName>
    </alternativeName>
</protein>
<evidence type="ECO:0000256" key="2">
    <source>
        <dbReference type="ARBA" id="ARBA00022490"/>
    </source>
</evidence>
<keyword evidence="5 8" id="KW-0547">Nucleotide-binding</keyword>
<dbReference type="SUPFAM" id="SSF52402">
    <property type="entry name" value="Adenine nucleotide alpha hydrolases-like"/>
    <property type="match status" value="1"/>
</dbReference>
<dbReference type="Gene3D" id="3.30.465.60">
    <property type="match status" value="1"/>
</dbReference>
<dbReference type="Pfam" id="PF09179">
    <property type="entry name" value="TilS"/>
    <property type="match status" value="1"/>
</dbReference>
<dbReference type="InterPro" id="IPR011063">
    <property type="entry name" value="TilS/TtcA_N"/>
</dbReference>
<dbReference type="GO" id="GO:0005737">
    <property type="term" value="C:cytoplasm"/>
    <property type="evidence" value="ECO:0007669"/>
    <property type="project" value="UniProtKB-SubCell"/>
</dbReference>
<keyword evidence="3 8" id="KW-0436">Ligase</keyword>
<keyword evidence="2 8" id="KW-0963">Cytoplasm</keyword>
<evidence type="ECO:0000259" key="9">
    <source>
        <dbReference type="SMART" id="SM00977"/>
    </source>
</evidence>
<dbReference type="NCBIfam" id="TIGR02433">
    <property type="entry name" value="lysidine_TilS_C"/>
    <property type="match status" value="1"/>
</dbReference>